<proteinExistence type="predicted"/>
<dbReference type="OrthoDB" id="516945at2"/>
<dbReference type="RefSeq" id="WP_106300267.1">
    <property type="nucleotide sequence ID" value="NZ_PVWO01000022.1"/>
</dbReference>
<dbReference type="Pfam" id="PF09720">
    <property type="entry name" value="Unstab_antitox"/>
    <property type="match status" value="1"/>
</dbReference>
<reference evidence="1 2" key="1">
    <citation type="submission" date="2018-03" db="EMBL/GenBank/DDBJ databases">
        <title>The ancient ancestry and fast evolution of plastids.</title>
        <authorList>
            <person name="Moore K.R."/>
            <person name="Magnabosco C."/>
            <person name="Momper L."/>
            <person name="Gold D.A."/>
            <person name="Bosak T."/>
            <person name="Fournier G.P."/>
        </authorList>
    </citation>
    <scope>NUCLEOTIDE SEQUENCE [LARGE SCALE GENOMIC DNA]</scope>
    <source>
        <strain evidence="1 2">CCALA 037</strain>
    </source>
</reference>
<accession>A0A2T1GM11</accession>
<dbReference type="InterPro" id="IPR013406">
    <property type="entry name" value="CHP02574_addiction_mod"/>
</dbReference>
<dbReference type="AlphaFoldDB" id="A0A2T1GM11"/>
<evidence type="ECO:0000313" key="2">
    <source>
        <dbReference type="Proteomes" id="UP000238937"/>
    </source>
</evidence>
<name>A0A2T1GM11_9CYAN</name>
<protein>
    <submittedName>
        <fullName evidence="1">Acyl-protein synthetase</fullName>
    </submittedName>
</protein>
<dbReference type="Proteomes" id="UP000238937">
    <property type="component" value="Unassembled WGS sequence"/>
</dbReference>
<evidence type="ECO:0000313" key="1">
    <source>
        <dbReference type="EMBL" id="PSB58836.1"/>
    </source>
</evidence>
<gene>
    <name evidence="1" type="ORF">C7B77_03225</name>
</gene>
<organism evidence="1 2">
    <name type="scientific">Chamaesiphon polymorphus CCALA 037</name>
    <dbReference type="NCBI Taxonomy" id="2107692"/>
    <lineage>
        <taxon>Bacteria</taxon>
        <taxon>Bacillati</taxon>
        <taxon>Cyanobacteriota</taxon>
        <taxon>Cyanophyceae</taxon>
        <taxon>Gomontiellales</taxon>
        <taxon>Chamaesiphonaceae</taxon>
        <taxon>Chamaesiphon</taxon>
    </lineage>
</organism>
<sequence length="75" mass="8322">MLSAEQLTQAALSLPSASRAKLAEELVQSLEFDVDPAIQTTWTNTAKQRRDEIRNGTVQAINGQDALDRVRQLLE</sequence>
<dbReference type="EMBL" id="PVWO01000022">
    <property type="protein sequence ID" value="PSB58836.1"/>
    <property type="molecule type" value="Genomic_DNA"/>
</dbReference>
<comment type="caution">
    <text evidence="1">The sequence shown here is derived from an EMBL/GenBank/DDBJ whole genome shotgun (WGS) entry which is preliminary data.</text>
</comment>
<keyword evidence="2" id="KW-1185">Reference proteome</keyword>